<evidence type="ECO:0000313" key="3">
    <source>
        <dbReference type="Proteomes" id="UP000002316"/>
    </source>
</evidence>
<organism evidence="2 3">
    <name type="scientific">Trypanosoma brucei gambiense (strain MHOM/CI/86/DAL972)</name>
    <dbReference type="NCBI Taxonomy" id="679716"/>
    <lineage>
        <taxon>Eukaryota</taxon>
        <taxon>Discoba</taxon>
        <taxon>Euglenozoa</taxon>
        <taxon>Kinetoplastea</taxon>
        <taxon>Metakinetoplastina</taxon>
        <taxon>Trypanosomatida</taxon>
        <taxon>Trypanosomatidae</taxon>
        <taxon>Trypanosoma</taxon>
    </lineage>
</organism>
<protein>
    <submittedName>
        <fullName evidence="2">Uncharacterized protein</fullName>
    </submittedName>
</protein>
<reference evidence="3" key="1">
    <citation type="journal article" date="2010" name="PLoS Negl. Trop. Dis.">
        <title>The genome sequence of Trypanosoma brucei gambiense, causative agent of chronic human african trypanosomiasis.</title>
        <authorList>
            <person name="Jackson A.P."/>
            <person name="Sanders M."/>
            <person name="Berry A."/>
            <person name="McQuillan J."/>
            <person name="Aslett M.A."/>
            <person name="Quail M.A."/>
            <person name="Chukualim B."/>
            <person name="Capewell P."/>
            <person name="MacLeod A."/>
            <person name="Melville S.E."/>
            <person name="Gibson W."/>
            <person name="Barry J.D."/>
            <person name="Berriman M."/>
            <person name="Hertz-Fowler C."/>
        </authorList>
    </citation>
    <scope>NUCLEOTIDE SEQUENCE [LARGE SCALE GENOMIC DNA]</scope>
    <source>
        <strain evidence="3">MHOM/CI/86/DAL972</strain>
    </source>
</reference>
<feature type="transmembrane region" description="Helical" evidence="1">
    <location>
        <begin position="47"/>
        <end position="67"/>
    </location>
</feature>
<dbReference type="EMBL" id="FN554966">
    <property type="protein sequence ID" value="CBH09835.1"/>
    <property type="molecule type" value="Genomic_DNA"/>
</dbReference>
<feature type="transmembrane region" description="Helical" evidence="1">
    <location>
        <begin position="88"/>
        <end position="116"/>
    </location>
</feature>
<dbReference type="RefSeq" id="XP_011772128.1">
    <property type="nucleotide sequence ID" value="XM_011773826.1"/>
</dbReference>
<keyword evidence="1" id="KW-0812">Transmembrane</keyword>
<keyword evidence="1" id="KW-1133">Transmembrane helix</keyword>
<gene>
    <name evidence="2" type="ORF">TbgDal_III1740</name>
</gene>
<evidence type="ECO:0000256" key="1">
    <source>
        <dbReference type="SAM" id="Phobius"/>
    </source>
</evidence>
<keyword evidence="1" id="KW-0472">Membrane</keyword>
<name>C9ZK71_TRYB9</name>
<dbReference type="GeneID" id="23858945"/>
<feature type="transmembrane region" description="Helical" evidence="1">
    <location>
        <begin position="145"/>
        <end position="162"/>
    </location>
</feature>
<sequence length="174" mass="20442">MVIVIIPKQMRLQPSSNFPVPYSIVFFCYYRFSSVLMFVLLQQYACWVSTESALVCVWVCVCVKGSMRKKRLFGGRHDPSFGREHRGQLLFLFFLVYMLICLVIIIVINIFFIRFFSLTSLSSHLFFSLQCHGERNLFTVKWKEMSLLFAYTYLCMCILAVISENSMNTWSHCQ</sequence>
<dbReference type="AlphaFoldDB" id="C9ZK71"/>
<dbReference type="Proteomes" id="UP000002316">
    <property type="component" value="Chromosome 3"/>
</dbReference>
<accession>C9ZK71</accession>
<proteinExistence type="predicted"/>
<dbReference type="KEGG" id="tbg:TbgDal_III1740"/>
<evidence type="ECO:0000313" key="2">
    <source>
        <dbReference type="EMBL" id="CBH09835.1"/>
    </source>
</evidence>